<evidence type="ECO:0000313" key="2">
    <source>
        <dbReference type="Proteomes" id="UP000242525"/>
    </source>
</evidence>
<reference evidence="1" key="1">
    <citation type="submission" date="2014-03" db="EMBL/GenBank/DDBJ databases">
        <authorList>
            <person name="Casaregola S."/>
        </authorList>
    </citation>
    <scope>NUCLEOTIDE SEQUENCE [LARGE SCALE GENOMIC DNA]</scope>
    <source>
        <strain evidence="1">CLIB 918</strain>
    </source>
</reference>
<proteinExistence type="predicted"/>
<gene>
    <name evidence="1" type="ORF">BN980_GECA08s04223g</name>
</gene>
<sequence length="452" mass="51664">MSNYVEYSNITNKIATTAKIPSLESLDSSVDFADPAVTEIIDVNDKLKNLEKDYLLKSVANNGIQDYCAHFESTELKTIGNSLLNREYNLSFSESEVKTVFNNFKDSYDDSLHEESLRFLLLNYVINENVIRFPDSLGEPKNIATFKSLILDNVLPFIRESLTHSNPGSATSSIYRVASNIQALISIYLFLWYDSKIDIEFESDVSLLFEIMENTKDIVTFQFSIAAVTLLAFHSENWFDSIDSNAMKLFEIYQNCTLEKKVFVGKALAFFYSIYDYSDQHVHPEKSGENSAPYTFKIPTIDNDRLFTELSQTVSDFKTNIQPGFMDYQSIEKIQASINASILLVNDSELLPTDYNQYEQKVLNKIKALDIGPRNDGNGCSWLQVLVNPVFTWLFGSHFETEVQKNQLARNVYYSLSASSISTARTNQRLNLSRYTHINEPKFIKSPHIHQE</sequence>
<comment type="caution">
    <text evidence="1">The sequence shown here is derived from an EMBL/GenBank/DDBJ whole genome shotgun (WGS) entry which is preliminary data.</text>
</comment>
<evidence type="ECO:0000313" key="1">
    <source>
        <dbReference type="EMBL" id="CDO54762.1"/>
    </source>
</evidence>
<keyword evidence="2" id="KW-1185">Reference proteome</keyword>
<organism evidence="1 2">
    <name type="scientific">Geotrichum candidum</name>
    <name type="common">Oospora lactis</name>
    <name type="synonym">Dipodascus geotrichum</name>
    <dbReference type="NCBI Taxonomy" id="1173061"/>
    <lineage>
        <taxon>Eukaryota</taxon>
        <taxon>Fungi</taxon>
        <taxon>Dikarya</taxon>
        <taxon>Ascomycota</taxon>
        <taxon>Saccharomycotina</taxon>
        <taxon>Dipodascomycetes</taxon>
        <taxon>Dipodascales</taxon>
        <taxon>Dipodascaceae</taxon>
        <taxon>Geotrichum</taxon>
    </lineage>
</organism>
<dbReference type="Proteomes" id="UP000242525">
    <property type="component" value="Unassembled WGS sequence"/>
</dbReference>
<accession>A0A0J9XC38</accession>
<name>A0A0J9XC38_GEOCN</name>
<dbReference type="EMBL" id="CCBN010000008">
    <property type="protein sequence ID" value="CDO54762.1"/>
    <property type="molecule type" value="Genomic_DNA"/>
</dbReference>
<protein>
    <submittedName>
        <fullName evidence="1">Uncharacterized protein</fullName>
    </submittedName>
</protein>
<dbReference type="AlphaFoldDB" id="A0A0J9XC38"/>